<dbReference type="EMBL" id="JAUKUA010000004">
    <property type="protein sequence ID" value="KAK0716233.1"/>
    <property type="molecule type" value="Genomic_DNA"/>
</dbReference>
<dbReference type="AlphaFoldDB" id="A0AA40AI32"/>
<proteinExistence type="predicted"/>
<name>A0AA40AI32_9PEZI</name>
<accession>A0AA40AI32</accession>
<sequence length="143" mass="15980">MPNIDAVDAVVTGDVADRSFRTSAKKRLNSSTASSQTIDTAAAWLKNCNANHNCRSFEVLPIYGVDQSLTASNWKGRLLGSWSRASSIEKDRRHLVLPGRLVDPREFSVSQPDNCYRGRRNAPQLIFLDICWQGCRVHTYSPV</sequence>
<dbReference type="Proteomes" id="UP001172102">
    <property type="component" value="Unassembled WGS sequence"/>
</dbReference>
<evidence type="ECO:0000313" key="2">
    <source>
        <dbReference type="Proteomes" id="UP001172102"/>
    </source>
</evidence>
<protein>
    <submittedName>
        <fullName evidence="1">Uncharacterized protein</fullName>
    </submittedName>
</protein>
<reference evidence="1" key="1">
    <citation type="submission" date="2023-06" db="EMBL/GenBank/DDBJ databases">
        <title>Genome-scale phylogeny and comparative genomics of the fungal order Sordariales.</title>
        <authorList>
            <consortium name="Lawrence Berkeley National Laboratory"/>
            <person name="Hensen N."/>
            <person name="Bonometti L."/>
            <person name="Westerberg I."/>
            <person name="Brannstrom I.O."/>
            <person name="Guillou S."/>
            <person name="Cros-Aarteil S."/>
            <person name="Calhoun S."/>
            <person name="Haridas S."/>
            <person name="Kuo A."/>
            <person name="Mondo S."/>
            <person name="Pangilinan J."/>
            <person name="Riley R."/>
            <person name="Labutti K."/>
            <person name="Andreopoulos B."/>
            <person name="Lipzen A."/>
            <person name="Chen C."/>
            <person name="Yanf M."/>
            <person name="Daum C."/>
            <person name="Ng V."/>
            <person name="Clum A."/>
            <person name="Steindorff A."/>
            <person name="Ohm R."/>
            <person name="Martin F."/>
            <person name="Silar P."/>
            <person name="Natvig D."/>
            <person name="Lalanne C."/>
            <person name="Gautier V."/>
            <person name="Ament-Velasquez S.L."/>
            <person name="Kruys A."/>
            <person name="Hutchinson M.I."/>
            <person name="Powell A.J."/>
            <person name="Barry K."/>
            <person name="Miller A.N."/>
            <person name="Grigoriev I.V."/>
            <person name="Debuchy R."/>
            <person name="Gladieux P."/>
            <person name="Thoren M.H."/>
            <person name="Johannesson H."/>
        </authorList>
    </citation>
    <scope>NUCLEOTIDE SEQUENCE</scope>
    <source>
        <strain evidence="1">SMH4607-1</strain>
    </source>
</reference>
<organism evidence="1 2">
    <name type="scientific">Lasiosphaeris hirsuta</name>
    <dbReference type="NCBI Taxonomy" id="260670"/>
    <lineage>
        <taxon>Eukaryota</taxon>
        <taxon>Fungi</taxon>
        <taxon>Dikarya</taxon>
        <taxon>Ascomycota</taxon>
        <taxon>Pezizomycotina</taxon>
        <taxon>Sordariomycetes</taxon>
        <taxon>Sordariomycetidae</taxon>
        <taxon>Sordariales</taxon>
        <taxon>Lasiosphaeriaceae</taxon>
        <taxon>Lasiosphaeris</taxon>
    </lineage>
</organism>
<comment type="caution">
    <text evidence="1">The sequence shown here is derived from an EMBL/GenBank/DDBJ whole genome shotgun (WGS) entry which is preliminary data.</text>
</comment>
<evidence type="ECO:0000313" key="1">
    <source>
        <dbReference type="EMBL" id="KAK0716233.1"/>
    </source>
</evidence>
<gene>
    <name evidence="1" type="ORF">B0H67DRAFT_259821</name>
</gene>
<keyword evidence="2" id="KW-1185">Reference proteome</keyword>